<dbReference type="PANTHER" id="PTHR30046">
    <property type="entry name" value="FLAGELLAR M-RING PROTEIN"/>
    <property type="match status" value="1"/>
</dbReference>
<comment type="caution">
    <text evidence="14">The sequence shown here is derived from an EMBL/GenBank/DDBJ whole genome shotgun (WGS) entry which is preliminary data.</text>
</comment>
<dbReference type="Gene3D" id="3.30.300.30">
    <property type="match status" value="1"/>
</dbReference>
<dbReference type="Pfam" id="PF01514">
    <property type="entry name" value="YscJ_FliF"/>
    <property type="match status" value="1"/>
</dbReference>
<dbReference type="GO" id="GO:0071973">
    <property type="term" value="P:bacterial-type flagellum-dependent cell motility"/>
    <property type="evidence" value="ECO:0007669"/>
    <property type="project" value="InterPro"/>
</dbReference>
<protein>
    <recommendedName>
        <fullName evidence="9">Flagellar M-ring protein</fullName>
    </recommendedName>
</protein>
<dbReference type="RefSeq" id="WP_325063335.1">
    <property type="nucleotide sequence ID" value="NZ_WIND01000026.1"/>
</dbReference>
<proteinExistence type="inferred from homology"/>
<dbReference type="GO" id="GO:0005886">
    <property type="term" value="C:plasma membrane"/>
    <property type="evidence" value="ECO:0007669"/>
    <property type="project" value="UniProtKB-SubCell"/>
</dbReference>
<evidence type="ECO:0000256" key="6">
    <source>
        <dbReference type="ARBA" id="ARBA00022989"/>
    </source>
</evidence>
<feature type="domain" description="Flagellar M-ring C-terminal" evidence="13">
    <location>
        <begin position="239"/>
        <end position="401"/>
    </location>
</feature>
<dbReference type="GO" id="GO:0009431">
    <property type="term" value="C:bacterial-type flagellum basal body, MS ring"/>
    <property type="evidence" value="ECO:0007669"/>
    <property type="project" value="InterPro"/>
</dbReference>
<evidence type="ECO:0000256" key="4">
    <source>
        <dbReference type="ARBA" id="ARBA00022475"/>
    </source>
</evidence>
<evidence type="ECO:0000259" key="13">
    <source>
        <dbReference type="Pfam" id="PF08345"/>
    </source>
</evidence>
<dbReference type="AlphaFoldDB" id="A0A6L5Z6P6"/>
<name>A0A6L5Z6P6_9RHOB</name>
<comment type="function">
    <text evidence="9">The M ring may be actively involved in energy transduction.</text>
</comment>
<evidence type="ECO:0000256" key="10">
    <source>
        <dbReference type="SAM" id="MobiDB-lite"/>
    </source>
</evidence>
<feature type="compositionally biased region" description="Basic and acidic residues" evidence="10">
    <location>
        <begin position="318"/>
        <end position="333"/>
    </location>
</feature>
<evidence type="ECO:0000256" key="9">
    <source>
        <dbReference type="PIRNR" id="PIRNR004862"/>
    </source>
</evidence>
<gene>
    <name evidence="14" type="primary">fliF</name>
    <name evidence="14" type="ORF">GE300_19575</name>
</gene>
<dbReference type="Pfam" id="PF08345">
    <property type="entry name" value="YscJ_FliF_C"/>
    <property type="match status" value="1"/>
</dbReference>
<evidence type="ECO:0000256" key="7">
    <source>
        <dbReference type="ARBA" id="ARBA00023136"/>
    </source>
</evidence>
<organism evidence="14 15">
    <name type="scientific">Halovulum marinum</name>
    <dbReference type="NCBI Taxonomy" id="2662447"/>
    <lineage>
        <taxon>Bacteria</taxon>
        <taxon>Pseudomonadati</taxon>
        <taxon>Pseudomonadota</taxon>
        <taxon>Alphaproteobacteria</taxon>
        <taxon>Rhodobacterales</taxon>
        <taxon>Paracoccaceae</taxon>
        <taxon>Halovulum</taxon>
    </lineage>
</organism>
<dbReference type="PIRSF" id="PIRSF004862">
    <property type="entry name" value="FliF"/>
    <property type="match status" value="1"/>
</dbReference>
<evidence type="ECO:0000259" key="12">
    <source>
        <dbReference type="Pfam" id="PF01514"/>
    </source>
</evidence>
<evidence type="ECO:0000256" key="2">
    <source>
        <dbReference type="ARBA" id="ARBA00004651"/>
    </source>
</evidence>
<dbReference type="InterPro" id="IPR043427">
    <property type="entry name" value="YscJ/FliF"/>
</dbReference>
<dbReference type="NCBIfam" id="TIGR00206">
    <property type="entry name" value="fliF"/>
    <property type="match status" value="1"/>
</dbReference>
<keyword evidence="15" id="KW-1185">Reference proteome</keyword>
<evidence type="ECO:0000256" key="1">
    <source>
        <dbReference type="ARBA" id="ARBA00004117"/>
    </source>
</evidence>
<dbReference type="InterPro" id="IPR013556">
    <property type="entry name" value="Flag_M-ring_C"/>
</dbReference>
<dbReference type="PANTHER" id="PTHR30046:SF0">
    <property type="entry name" value="FLAGELLAR M-RING PROTEIN"/>
    <property type="match status" value="1"/>
</dbReference>
<keyword evidence="14" id="KW-0969">Cilium</keyword>
<dbReference type="InterPro" id="IPR006182">
    <property type="entry name" value="FliF_N_dom"/>
</dbReference>
<accession>A0A6L5Z6P6</accession>
<evidence type="ECO:0000313" key="14">
    <source>
        <dbReference type="EMBL" id="MSU91780.1"/>
    </source>
</evidence>
<keyword evidence="6 11" id="KW-1133">Transmembrane helix</keyword>
<feature type="domain" description="Flagellar M-ring N-terminal" evidence="12">
    <location>
        <begin position="38"/>
        <end position="204"/>
    </location>
</feature>
<reference evidence="14 15" key="1">
    <citation type="submission" date="2019-10" db="EMBL/GenBank/DDBJ databases">
        <title>Cognatihalovulum marinum gen. nov. sp. nov., a new member of the family Rhodobacteraceae isolated from deep seawater of the Northwest Indian Ocean.</title>
        <authorList>
            <person name="Ruan C."/>
            <person name="Wang J."/>
            <person name="Zheng X."/>
            <person name="Song L."/>
            <person name="Zhu Y."/>
            <person name="Huang Y."/>
            <person name="Lu Z."/>
            <person name="Du W."/>
            <person name="Huang L."/>
            <person name="Dai X."/>
        </authorList>
    </citation>
    <scope>NUCLEOTIDE SEQUENCE [LARGE SCALE GENOMIC DNA]</scope>
    <source>
        <strain evidence="14 15">2CG4</strain>
    </source>
</reference>
<dbReference type="GO" id="GO:0003774">
    <property type="term" value="F:cytoskeletal motor activity"/>
    <property type="evidence" value="ECO:0007669"/>
    <property type="project" value="InterPro"/>
</dbReference>
<evidence type="ECO:0000256" key="11">
    <source>
        <dbReference type="SAM" id="Phobius"/>
    </source>
</evidence>
<dbReference type="InterPro" id="IPR000067">
    <property type="entry name" value="FlgMring_FliF"/>
</dbReference>
<comment type="similarity">
    <text evidence="3 9">Belongs to the FliF family.</text>
</comment>
<evidence type="ECO:0000256" key="5">
    <source>
        <dbReference type="ARBA" id="ARBA00022692"/>
    </source>
</evidence>
<dbReference type="EMBL" id="WIND01000026">
    <property type="protein sequence ID" value="MSU91780.1"/>
    <property type="molecule type" value="Genomic_DNA"/>
</dbReference>
<keyword evidence="7 11" id="KW-0472">Membrane</keyword>
<dbReference type="InterPro" id="IPR045851">
    <property type="entry name" value="AMP-bd_C_sf"/>
</dbReference>
<keyword evidence="4" id="KW-1003">Cell membrane</keyword>
<sequence length="524" mass="54369">MNQILSGWAALDSRRKMIVALAALAMVISFATILRLASSNDMALLYAGLEPATAGEVVAALEASGTAFEVRGGSIYVDASVRDSTRLSLAAEGLPAAGGVGYELLDSMSGFGTTAQMFDAAYWRAKEGELARTILASRDIRAARVHLATPPQQPFARPQPVTASVTVTPARGAVDTAQAQAIRYLVSSAVAGLAGADVAVIDSVNGVVLAGEGGSDSGADPAAADPRAAQMKANLERLLSARVGPGKARVEVNIDADMDSQTITERVIDPTSRVAISSDLEEVSESAEGNAGGAVTVASNLPAGDAAKDGAGTQSNRSETRERQNFEVSETRRERIIQPGQIRRISVAVMVDGITTVDGDGGRSWAPRPEEEMAALRELVESAVGFDPARGDRISLQTLEFPAAPDRGTTAGAPAFSLLDGSVLGLVQTAVLGIVVLLLGIFVVRPLLSRPAALPAPAEADLPALGAAASAAEAIASAAPAALPTPEHTRIGKLRDLMTDRRDESADILRRWIEAPEQPEGYSR</sequence>
<keyword evidence="14" id="KW-0966">Cell projection</keyword>
<keyword evidence="14" id="KW-0282">Flagellum</keyword>
<dbReference type="Proteomes" id="UP000474957">
    <property type="component" value="Unassembled WGS sequence"/>
</dbReference>
<comment type="subcellular location">
    <subcellularLocation>
        <location evidence="1 9">Bacterial flagellum basal body</location>
    </subcellularLocation>
    <subcellularLocation>
        <location evidence="2">Cell membrane</location>
        <topology evidence="2">Multi-pass membrane protein</topology>
    </subcellularLocation>
</comment>
<evidence type="ECO:0000256" key="3">
    <source>
        <dbReference type="ARBA" id="ARBA00007971"/>
    </source>
</evidence>
<dbReference type="PRINTS" id="PR01009">
    <property type="entry name" value="FLGMRINGFLIF"/>
</dbReference>
<keyword evidence="8 9" id="KW-0975">Bacterial flagellum</keyword>
<feature type="region of interest" description="Disordered" evidence="10">
    <location>
        <begin position="283"/>
        <end position="333"/>
    </location>
</feature>
<evidence type="ECO:0000313" key="15">
    <source>
        <dbReference type="Proteomes" id="UP000474957"/>
    </source>
</evidence>
<feature type="transmembrane region" description="Helical" evidence="11">
    <location>
        <begin position="423"/>
        <end position="444"/>
    </location>
</feature>
<evidence type="ECO:0000256" key="8">
    <source>
        <dbReference type="ARBA" id="ARBA00023143"/>
    </source>
</evidence>
<keyword evidence="5 11" id="KW-0812">Transmembrane</keyword>